<dbReference type="InterPro" id="IPR011990">
    <property type="entry name" value="TPR-like_helical_dom_sf"/>
</dbReference>
<feature type="non-terminal residue" evidence="1">
    <location>
        <position position="434"/>
    </location>
</feature>
<evidence type="ECO:0000313" key="2">
    <source>
        <dbReference type="Proteomes" id="UP000269721"/>
    </source>
</evidence>
<dbReference type="Gene3D" id="1.25.40.10">
    <property type="entry name" value="Tetratricopeptide repeat domain"/>
    <property type="match status" value="1"/>
</dbReference>
<dbReference type="SUPFAM" id="SSF48452">
    <property type="entry name" value="TPR-like"/>
    <property type="match status" value="1"/>
</dbReference>
<dbReference type="GO" id="GO:0005634">
    <property type="term" value="C:nucleus"/>
    <property type="evidence" value="ECO:0007669"/>
    <property type="project" value="TreeGrafter"/>
</dbReference>
<dbReference type="GO" id="GO:0005829">
    <property type="term" value="C:cytosol"/>
    <property type="evidence" value="ECO:0007669"/>
    <property type="project" value="TreeGrafter"/>
</dbReference>
<dbReference type="PANTHER" id="PTHR31859:SF1">
    <property type="entry name" value="TETRATRICOPEPTIDE REPEAT PROTEIN 39C"/>
    <property type="match status" value="1"/>
</dbReference>
<keyword evidence="2" id="KW-1185">Reference proteome</keyword>
<organism evidence="1 2">
    <name type="scientific">Blyttiomyces helicus</name>
    <dbReference type="NCBI Taxonomy" id="388810"/>
    <lineage>
        <taxon>Eukaryota</taxon>
        <taxon>Fungi</taxon>
        <taxon>Fungi incertae sedis</taxon>
        <taxon>Chytridiomycota</taxon>
        <taxon>Chytridiomycota incertae sedis</taxon>
        <taxon>Chytridiomycetes</taxon>
        <taxon>Chytridiomycetes incertae sedis</taxon>
        <taxon>Blyttiomyces</taxon>
    </lineage>
</organism>
<reference evidence="2" key="1">
    <citation type="journal article" date="2018" name="Nat. Microbiol.">
        <title>Leveraging single-cell genomics to expand the fungal tree of life.</title>
        <authorList>
            <person name="Ahrendt S.R."/>
            <person name="Quandt C.A."/>
            <person name="Ciobanu D."/>
            <person name="Clum A."/>
            <person name="Salamov A."/>
            <person name="Andreopoulos B."/>
            <person name="Cheng J.F."/>
            <person name="Woyke T."/>
            <person name="Pelin A."/>
            <person name="Henrissat B."/>
            <person name="Reynolds N.K."/>
            <person name="Benny G.L."/>
            <person name="Smith M.E."/>
            <person name="James T.Y."/>
            <person name="Grigoriev I.V."/>
        </authorList>
    </citation>
    <scope>NUCLEOTIDE SEQUENCE [LARGE SCALE GENOMIC DNA]</scope>
</reference>
<protein>
    <submittedName>
        <fullName evidence="1">Outer membrane protein Iml2/Tetratricopeptide repeat protein 39</fullName>
    </submittedName>
</protein>
<dbReference type="InterPro" id="IPR019412">
    <property type="entry name" value="IML2/TPR_39"/>
</dbReference>
<name>A0A4P9W6I8_9FUNG</name>
<dbReference type="OrthoDB" id="43460at2759"/>
<accession>A0A4P9W6I8</accession>
<dbReference type="Proteomes" id="UP000269721">
    <property type="component" value="Unassembled WGS sequence"/>
</dbReference>
<dbReference type="GO" id="GO:0005741">
    <property type="term" value="C:mitochondrial outer membrane"/>
    <property type="evidence" value="ECO:0007669"/>
    <property type="project" value="TreeGrafter"/>
</dbReference>
<evidence type="ECO:0000313" key="1">
    <source>
        <dbReference type="EMBL" id="RKO86983.1"/>
    </source>
</evidence>
<dbReference type="PANTHER" id="PTHR31859">
    <property type="entry name" value="TETRATRICOPEPTIDE REPEAT PROTEIN 39 FAMILY MEMBER"/>
    <property type="match status" value="1"/>
</dbReference>
<dbReference type="EMBL" id="KZ997768">
    <property type="protein sequence ID" value="RKO86983.1"/>
    <property type="molecule type" value="Genomic_DNA"/>
</dbReference>
<dbReference type="AlphaFoldDB" id="A0A4P9W6I8"/>
<proteinExistence type="predicted"/>
<dbReference type="Pfam" id="PF10300">
    <property type="entry name" value="Iml2-TPR_39"/>
    <property type="match status" value="1"/>
</dbReference>
<sequence length="434" mass="48989">MSDIAEVEVAVSLFLDSRFSEAERLLKARSYRSLYHTLGYGVIGTIKALLTFEPQDVDAAMDALKAATDMASACRKEQGFVAGLASMVTGAGRGGRDGSNLKNMTSLQRHAELAYAEAYLLKAVLSLVTDTNMVAFVREGLNIRSAYAIYKGCYKFLEKTFEDEGSEGLERGGIDEHFVSGVLLGQGGFNLVLSMMPPRVLRLFEMIGFSGDREFALTRLEMGGGWPPTYRAAAAGGKGLRKFMCDLMLLMYHVILSSMVQLPDCNIPFAKRILEESLKNHPESFLFRTLRGRLFQTECHADLAVTEYRRVISLQKEWRQLVHICVWDMATCEAAQGHWAEATACYTTLFEESRWSKAIYRYVQAVMLYASDPEKNRDKVGEMLKEVPKLTQKIAGKSIPLEKFVSRKARKFHLQDRRLFFPWLEILYIFNGFD</sequence>
<gene>
    <name evidence="1" type="ORF">BDK51DRAFT_22857</name>
</gene>